<reference evidence="2 3" key="1">
    <citation type="journal article" date="2013" name="Genome Announc.">
        <title>Genome Sequences of 28 Bordetella pertussis U.S. Outbreak Strains Dating from 2010 to 2012.</title>
        <authorList>
            <person name="Harvill E.T."/>
            <person name="Goodfield L.L."/>
            <person name="Ivanov Y."/>
            <person name="Meyer J.A."/>
            <person name="Newth C."/>
            <person name="Cassiday P."/>
            <person name="Tondella M.L."/>
            <person name="Liao P."/>
            <person name="Zimmerman J."/>
            <person name="Meert K."/>
            <person name="Wessel D."/>
            <person name="Berger J."/>
            <person name="Dean J.M."/>
            <person name="Holubkov R."/>
            <person name="Burr J."/>
            <person name="Liu T."/>
            <person name="Brinkac L."/>
            <person name="Kim M."/>
            <person name="Losada L."/>
        </authorList>
    </citation>
    <scope>NUCLEOTIDE SEQUENCE [LARGE SCALE GENOMIC DNA]</scope>
    <source>
        <strain evidence="2 3">CHLA-26</strain>
    </source>
</reference>
<feature type="region of interest" description="Disordered" evidence="1">
    <location>
        <begin position="1"/>
        <end position="46"/>
    </location>
</feature>
<name>A0AAI9J4M6_BORPT</name>
<dbReference type="Proteomes" id="UP000018679">
    <property type="component" value="Unassembled WGS sequence"/>
</dbReference>
<comment type="caution">
    <text evidence="2">The sequence shown here is derived from an EMBL/GenBank/DDBJ whole genome shotgun (WGS) entry which is preliminary data.</text>
</comment>
<evidence type="ECO:0000313" key="2">
    <source>
        <dbReference type="EMBL" id="ETH32349.1"/>
    </source>
</evidence>
<proteinExistence type="predicted"/>
<protein>
    <submittedName>
        <fullName evidence="2">Uncharacterized protein</fullName>
    </submittedName>
</protein>
<accession>A0AAI9J4M6</accession>
<dbReference type="AlphaFoldDB" id="A0AAI9J4M6"/>
<evidence type="ECO:0000256" key="1">
    <source>
        <dbReference type="SAM" id="MobiDB-lite"/>
    </source>
</evidence>
<dbReference type="EMBL" id="AXSB02000006">
    <property type="protein sequence ID" value="ETH32349.1"/>
    <property type="molecule type" value="Genomic_DNA"/>
</dbReference>
<gene>
    <name evidence="2" type="ORF">L566_2354</name>
</gene>
<organism evidence="2 3">
    <name type="scientific">Bordetella pertussis CHLA-26</name>
    <dbReference type="NCBI Taxonomy" id="1331284"/>
    <lineage>
        <taxon>Bacteria</taxon>
        <taxon>Pseudomonadati</taxon>
        <taxon>Pseudomonadota</taxon>
        <taxon>Betaproteobacteria</taxon>
        <taxon>Burkholderiales</taxon>
        <taxon>Alcaligenaceae</taxon>
        <taxon>Bordetella</taxon>
    </lineage>
</organism>
<evidence type="ECO:0000313" key="3">
    <source>
        <dbReference type="Proteomes" id="UP000018679"/>
    </source>
</evidence>
<sequence>MPTPCPSRSAAARQDRFPARPARFRLRQDANESHPSTRPAPRAGPRQLDFVVFSLERVSSHSPAQKGDSPASGLGPEACPFLTTARVYMGKKAAYSSSRFSQFPYLGILPPIHVLALPNRPFAPRLCTG</sequence>